<evidence type="ECO:0000256" key="3">
    <source>
        <dbReference type="ARBA" id="ARBA00022475"/>
    </source>
</evidence>
<keyword evidence="4 8" id="KW-0812">Transmembrane</keyword>
<evidence type="ECO:0000256" key="1">
    <source>
        <dbReference type="ARBA" id="ARBA00004651"/>
    </source>
</evidence>
<dbReference type="InterPro" id="IPR035906">
    <property type="entry name" value="MetI-like_sf"/>
</dbReference>
<protein>
    <submittedName>
        <fullName evidence="11">Amino acid ABC transporter permease</fullName>
    </submittedName>
</protein>
<feature type="transmembrane region" description="Helical" evidence="8">
    <location>
        <begin position="184"/>
        <end position="204"/>
    </location>
</feature>
<comment type="caution">
    <text evidence="11">The sequence shown here is derived from an EMBL/GenBank/DDBJ whole genome shotgun (WGS) entry which is preliminary data.</text>
</comment>
<evidence type="ECO:0000256" key="7">
    <source>
        <dbReference type="ARBA" id="ARBA00023136"/>
    </source>
</evidence>
<feature type="transmembrane region" description="Helical" evidence="8">
    <location>
        <begin position="48"/>
        <end position="73"/>
    </location>
</feature>
<evidence type="ECO:0000256" key="2">
    <source>
        <dbReference type="ARBA" id="ARBA00022448"/>
    </source>
</evidence>
<keyword evidence="12" id="KW-1185">Reference proteome</keyword>
<dbReference type="GO" id="GO:0006865">
    <property type="term" value="P:amino acid transport"/>
    <property type="evidence" value="ECO:0007669"/>
    <property type="project" value="UniProtKB-KW"/>
</dbReference>
<dbReference type="Pfam" id="PF00528">
    <property type="entry name" value="BPD_transp_1"/>
    <property type="match status" value="1"/>
</dbReference>
<keyword evidence="6 8" id="KW-1133">Transmembrane helix</keyword>
<feature type="compositionally biased region" description="Basic residues" evidence="9">
    <location>
        <begin position="218"/>
        <end position="227"/>
    </location>
</feature>
<dbReference type="OrthoDB" id="92598at2"/>
<evidence type="ECO:0000313" key="12">
    <source>
        <dbReference type="Proteomes" id="UP000433493"/>
    </source>
</evidence>
<feature type="transmembrane region" description="Helical" evidence="8">
    <location>
        <begin position="79"/>
        <end position="100"/>
    </location>
</feature>
<dbReference type="RefSeq" id="WP_158050848.1">
    <property type="nucleotide sequence ID" value="NZ_WBKB01000001.1"/>
</dbReference>
<dbReference type="AlphaFoldDB" id="A0A7J5BF32"/>
<dbReference type="InterPro" id="IPR010065">
    <property type="entry name" value="AA_ABC_transptr_permease_3TM"/>
</dbReference>
<dbReference type="GO" id="GO:0043190">
    <property type="term" value="C:ATP-binding cassette (ABC) transporter complex"/>
    <property type="evidence" value="ECO:0007669"/>
    <property type="project" value="InterPro"/>
</dbReference>
<reference evidence="11 12" key="1">
    <citation type="submission" date="2019-09" db="EMBL/GenBank/DDBJ databases">
        <title>Phylogeny of genus Pseudoclavibacter and closely related genus.</title>
        <authorList>
            <person name="Li Y."/>
        </authorList>
    </citation>
    <scope>NUCLEOTIDE SEQUENCE [LARGE SCALE GENOMIC DNA]</scope>
    <source>
        <strain evidence="11 12">KCTC 13959</strain>
    </source>
</reference>
<evidence type="ECO:0000256" key="8">
    <source>
        <dbReference type="RuleBase" id="RU363032"/>
    </source>
</evidence>
<feature type="region of interest" description="Disordered" evidence="9">
    <location>
        <begin position="208"/>
        <end position="231"/>
    </location>
</feature>
<dbReference type="PROSITE" id="PS50928">
    <property type="entry name" value="ABC_TM1"/>
    <property type="match status" value="1"/>
</dbReference>
<dbReference type="NCBIfam" id="TIGR01726">
    <property type="entry name" value="HEQRo_perm_3TM"/>
    <property type="match status" value="1"/>
</dbReference>
<sequence>MFLQQWIEWLPQMLVGLGTSLIVTIIAIAIGFPIGALLGIGTEAKAKWLRIVCIAIVEFGRGVPALVFLYLVYYGLANFGLTLTSFLGAVVGIALTSAAYSSELFRAGFEAVPRGEREASKALGMNYFYTMWDVVIPQGMRIALPSLIGLSIMMFQATALAYQIALPEVLSQAYSIGTRTFQYFSALSLAGVLYLVITIPLSYLSQHLSGGKKVGGGRTRRKSKRKSSVVPTTTAVPVSQIPH</sequence>
<dbReference type="GO" id="GO:0022857">
    <property type="term" value="F:transmembrane transporter activity"/>
    <property type="evidence" value="ECO:0007669"/>
    <property type="project" value="InterPro"/>
</dbReference>
<evidence type="ECO:0000256" key="5">
    <source>
        <dbReference type="ARBA" id="ARBA00022970"/>
    </source>
</evidence>
<dbReference type="EMBL" id="WBKB01000001">
    <property type="protein sequence ID" value="KAB1644835.1"/>
    <property type="molecule type" value="Genomic_DNA"/>
</dbReference>
<keyword evidence="3" id="KW-1003">Cell membrane</keyword>
<name>A0A7J5BF32_9MICO</name>
<keyword evidence="7 8" id="KW-0472">Membrane</keyword>
<gene>
    <name evidence="11" type="ORF">F8O05_00725</name>
</gene>
<evidence type="ECO:0000256" key="4">
    <source>
        <dbReference type="ARBA" id="ARBA00022692"/>
    </source>
</evidence>
<feature type="transmembrane region" description="Helical" evidence="8">
    <location>
        <begin position="20"/>
        <end position="41"/>
    </location>
</feature>
<comment type="subcellular location">
    <subcellularLocation>
        <location evidence="1 8">Cell membrane</location>
        <topology evidence="1 8">Multi-pass membrane protein</topology>
    </subcellularLocation>
</comment>
<dbReference type="PANTHER" id="PTHR30614">
    <property type="entry name" value="MEMBRANE COMPONENT OF AMINO ACID ABC TRANSPORTER"/>
    <property type="match status" value="1"/>
</dbReference>
<dbReference type="PANTHER" id="PTHR30614:SF0">
    <property type="entry name" value="L-CYSTINE TRANSPORT SYSTEM PERMEASE PROTEIN TCYL"/>
    <property type="match status" value="1"/>
</dbReference>
<dbReference type="InterPro" id="IPR000515">
    <property type="entry name" value="MetI-like"/>
</dbReference>
<evidence type="ECO:0000313" key="11">
    <source>
        <dbReference type="EMBL" id="KAB1644835.1"/>
    </source>
</evidence>
<feature type="domain" description="ABC transmembrane type-1" evidence="10">
    <location>
        <begin position="17"/>
        <end position="205"/>
    </location>
</feature>
<organism evidence="11 12">
    <name type="scientific">Gulosibacter chungangensis</name>
    <dbReference type="NCBI Taxonomy" id="979746"/>
    <lineage>
        <taxon>Bacteria</taxon>
        <taxon>Bacillati</taxon>
        <taxon>Actinomycetota</taxon>
        <taxon>Actinomycetes</taxon>
        <taxon>Micrococcales</taxon>
        <taxon>Microbacteriaceae</taxon>
        <taxon>Gulosibacter</taxon>
    </lineage>
</organism>
<evidence type="ECO:0000256" key="9">
    <source>
        <dbReference type="SAM" id="MobiDB-lite"/>
    </source>
</evidence>
<proteinExistence type="inferred from homology"/>
<evidence type="ECO:0000259" key="10">
    <source>
        <dbReference type="PROSITE" id="PS50928"/>
    </source>
</evidence>
<dbReference type="Proteomes" id="UP000433493">
    <property type="component" value="Unassembled WGS sequence"/>
</dbReference>
<dbReference type="InterPro" id="IPR043429">
    <property type="entry name" value="ArtM/GltK/GlnP/TcyL/YhdX-like"/>
</dbReference>
<keyword evidence="2 8" id="KW-0813">Transport</keyword>
<dbReference type="Gene3D" id="1.10.3720.10">
    <property type="entry name" value="MetI-like"/>
    <property type="match status" value="1"/>
</dbReference>
<dbReference type="SUPFAM" id="SSF161098">
    <property type="entry name" value="MetI-like"/>
    <property type="match status" value="1"/>
</dbReference>
<keyword evidence="5" id="KW-0029">Amino-acid transport</keyword>
<feature type="transmembrane region" description="Helical" evidence="8">
    <location>
        <begin position="142"/>
        <end position="164"/>
    </location>
</feature>
<comment type="similarity">
    <text evidence="8">Belongs to the binding-protein-dependent transport system permease family.</text>
</comment>
<evidence type="ECO:0000256" key="6">
    <source>
        <dbReference type="ARBA" id="ARBA00022989"/>
    </source>
</evidence>
<dbReference type="CDD" id="cd06261">
    <property type="entry name" value="TM_PBP2"/>
    <property type="match status" value="1"/>
</dbReference>
<accession>A0A7J5BF32</accession>